<feature type="compositionally biased region" description="Basic and acidic residues" evidence="1">
    <location>
        <begin position="145"/>
        <end position="154"/>
    </location>
</feature>
<evidence type="ECO:0000313" key="2">
    <source>
        <dbReference type="EMBL" id="KAG7820816.1"/>
    </source>
</evidence>
<dbReference type="EMBL" id="JAHLUX010000002">
    <property type="protein sequence ID" value="KAG7820816.1"/>
    <property type="molecule type" value="Genomic_DNA"/>
</dbReference>
<organism evidence="2 3">
    <name type="scientific">Pichia angusta</name>
    <name type="common">Yeast</name>
    <name type="synonym">Hansenula polymorpha</name>
    <dbReference type="NCBI Taxonomy" id="870730"/>
    <lineage>
        <taxon>Eukaryota</taxon>
        <taxon>Fungi</taxon>
        <taxon>Dikarya</taxon>
        <taxon>Ascomycota</taxon>
        <taxon>Saccharomycotina</taxon>
        <taxon>Pichiomycetes</taxon>
        <taxon>Pichiales</taxon>
        <taxon>Pichiaceae</taxon>
        <taxon>Ogataea</taxon>
    </lineage>
</organism>
<dbReference type="GeneID" id="66124951"/>
<comment type="caution">
    <text evidence="2">The sequence shown here is derived from an EMBL/GenBank/DDBJ whole genome shotgun (WGS) entry which is preliminary data.</text>
</comment>
<dbReference type="AlphaFoldDB" id="A0AAN6I7D1"/>
<sequence length="220" mass="25007">MDIFDQYRIFSNEPESEFPLGDTDYGFDFASYSDKNGFELPAQDAEPTEQHQPNPFDSPALTIESTESTQISSYSYDQQWAFKPLEGFEQLCQNWEIDRTVFSSSADIEHNYLNFPPDQDVETQKANYEPASNPTAIKEKIVEKRKRLSLDSKKTGSNGSETKGSLHTRRPSLSPVKSFRYRSKSLIGASSNSGSPTNPFYKPPDILWKYCDPGSSIRRK</sequence>
<name>A0AAN6I7D1_PICAN</name>
<proteinExistence type="predicted"/>
<gene>
    <name evidence="2" type="ORF">KL928_000900</name>
</gene>
<reference evidence="2" key="1">
    <citation type="journal article" date="2021" name="G3 (Bethesda)">
        <title>Genomic diversity, chromosomal rearrangements, and interspecies hybridization in the ogataea polymorpha species complex.</title>
        <authorList>
            <person name="Hanson S.J."/>
            <person name="Cinneide E.O."/>
            <person name="Salzberg L.I."/>
            <person name="Wolfe K.H."/>
            <person name="McGowan J."/>
            <person name="Fitzpatrick D.A."/>
            <person name="Matlin K."/>
        </authorList>
    </citation>
    <scope>NUCLEOTIDE SEQUENCE</scope>
    <source>
        <strain evidence="2">61-244</strain>
    </source>
</reference>
<feature type="compositionally biased region" description="Polar residues" evidence="1">
    <location>
        <begin position="155"/>
        <end position="165"/>
    </location>
</feature>
<dbReference type="RefSeq" id="XP_043061359.1">
    <property type="nucleotide sequence ID" value="XM_043206647.1"/>
</dbReference>
<accession>A0AAN6I7D1</accession>
<protein>
    <submittedName>
        <fullName evidence="2">Uncharacterized protein</fullName>
    </submittedName>
</protein>
<evidence type="ECO:0000256" key="1">
    <source>
        <dbReference type="SAM" id="MobiDB-lite"/>
    </source>
</evidence>
<evidence type="ECO:0000313" key="3">
    <source>
        <dbReference type="Proteomes" id="UP001196530"/>
    </source>
</evidence>
<feature type="region of interest" description="Disordered" evidence="1">
    <location>
        <begin position="145"/>
        <end position="177"/>
    </location>
</feature>
<feature type="region of interest" description="Disordered" evidence="1">
    <location>
        <begin position="36"/>
        <end position="61"/>
    </location>
</feature>
<dbReference type="Proteomes" id="UP001196530">
    <property type="component" value="Unassembled WGS sequence"/>
</dbReference>